<name>A0A816VSU1_BRANA</name>
<gene>
    <name evidence="2" type="ORF">DARMORV10_A03P34560.1</name>
</gene>
<dbReference type="Pfam" id="PF07734">
    <property type="entry name" value="FBA_1"/>
    <property type="match status" value="1"/>
</dbReference>
<dbReference type="NCBIfam" id="TIGR01640">
    <property type="entry name" value="F_box_assoc_1"/>
    <property type="match status" value="1"/>
</dbReference>
<protein>
    <submittedName>
        <fullName evidence="2">(rape) hypothetical protein</fullName>
    </submittedName>
</protein>
<feature type="non-terminal residue" evidence="2">
    <location>
        <position position="1"/>
    </location>
</feature>
<dbReference type="InterPro" id="IPR006527">
    <property type="entry name" value="F-box-assoc_dom_typ1"/>
</dbReference>
<organism evidence="2">
    <name type="scientific">Brassica napus</name>
    <name type="common">Rape</name>
    <dbReference type="NCBI Taxonomy" id="3708"/>
    <lineage>
        <taxon>Eukaryota</taxon>
        <taxon>Viridiplantae</taxon>
        <taxon>Streptophyta</taxon>
        <taxon>Embryophyta</taxon>
        <taxon>Tracheophyta</taxon>
        <taxon>Spermatophyta</taxon>
        <taxon>Magnoliopsida</taxon>
        <taxon>eudicotyledons</taxon>
        <taxon>Gunneridae</taxon>
        <taxon>Pentapetalae</taxon>
        <taxon>rosids</taxon>
        <taxon>malvids</taxon>
        <taxon>Brassicales</taxon>
        <taxon>Brassicaceae</taxon>
        <taxon>Brassiceae</taxon>
        <taxon>Brassica</taxon>
    </lineage>
</organism>
<reference evidence="2" key="1">
    <citation type="submission" date="2021-01" db="EMBL/GenBank/DDBJ databases">
        <authorList>
            <consortium name="Genoscope - CEA"/>
            <person name="William W."/>
        </authorList>
    </citation>
    <scope>NUCLEOTIDE SEQUENCE</scope>
</reference>
<accession>A0A816VSU1</accession>
<dbReference type="AlphaFoldDB" id="A0A816VSU1"/>
<evidence type="ECO:0000313" key="2">
    <source>
        <dbReference type="EMBL" id="CAF2126462.1"/>
    </source>
</evidence>
<dbReference type="Proteomes" id="UP001295469">
    <property type="component" value="Chromosome A03"/>
</dbReference>
<feature type="domain" description="F-box associated beta-propeller type 1" evidence="1">
    <location>
        <begin position="7"/>
        <end position="121"/>
    </location>
</feature>
<dbReference type="EMBL" id="HG994357">
    <property type="protein sequence ID" value="CAF2126462.1"/>
    <property type="molecule type" value="Genomic_DNA"/>
</dbReference>
<evidence type="ECO:0000259" key="1">
    <source>
        <dbReference type="Pfam" id="PF07734"/>
    </source>
</evidence>
<dbReference type="InterPro" id="IPR017451">
    <property type="entry name" value="F-box-assoc_interact_dom"/>
</dbReference>
<sequence>VHFILEEANKRVVLAFDVKTEEFREMPLPGEAKDVSRNFIAGDLNGRLCVINSCDEEHDDIWVMNEYGVASSWTRIRFRFLFRCMRPMCSSNNSDEVILEFDKEMVLYNFRTDAWRDLRIRGANLSGWFETHTYIESLISPNLYGVEN</sequence>
<proteinExistence type="predicted"/>